<feature type="signal peptide" evidence="1">
    <location>
        <begin position="1"/>
        <end position="20"/>
    </location>
</feature>
<name>A0A1I7B2X1_9FLAO</name>
<dbReference type="Proteomes" id="UP000236454">
    <property type="component" value="Unassembled WGS sequence"/>
</dbReference>
<evidence type="ECO:0000313" key="4">
    <source>
        <dbReference type="Proteomes" id="UP000236454"/>
    </source>
</evidence>
<dbReference type="EMBL" id="FPAS01000004">
    <property type="protein sequence ID" value="SFT81481.1"/>
    <property type="molecule type" value="Genomic_DNA"/>
</dbReference>
<dbReference type="AlphaFoldDB" id="A0A1I7B2X1"/>
<accession>A0A1I7B2X1</accession>
<dbReference type="Pfam" id="PF04264">
    <property type="entry name" value="YceI"/>
    <property type="match status" value="1"/>
</dbReference>
<dbReference type="InterPro" id="IPR036761">
    <property type="entry name" value="TTHA0802/YceI-like_sf"/>
</dbReference>
<sequence>MKKFYVAAFAFAALATTACTGEGEKVEETAADAVETPVVEEVTYNLNAEATTLNWTGSWVKEGEIQRSHNGAIKVSEGSLTMKGEEFVSGSFKVDMTSISNSDVEDAEKNGNLVGHLSDSTFFNVPAFPATDVKVNSFSGDVMNITINAVGQEFTQDINVSKTDAEGTMTLESSFAVDFGDALPYTNPEDKTNGHVSSEVAFDLKLVLNK</sequence>
<dbReference type="OrthoDB" id="951410at2"/>
<dbReference type="RefSeq" id="WP_090250630.1">
    <property type="nucleotide sequence ID" value="NZ_FPAS01000004.1"/>
</dbReference>
<dbReference type="STRING" id="477690.SAMN05216474_2496"/>
<feature type="chain" id="PRO_5014867339" evidence="1">
    <location>
        <begin position="21"/>
        <end position="210"/>
    </location>
</feature>
<feature type="domain" description="Lipid/polyisoprenoid-binding YceI-like" evidence="2">
    <location>
        <begin position="44"/>
        <end position="206"/>
    </location>
</feature>
<evidence type="ECO:0000313" key="3">
    <source>
        <dbReference type="EMBL" id="SFT81481.1"/>
    </source>
</evidence>
<organism evidence="3 4">
    <name type="scientific">Lishizhenia tianjinensis</name>
    <dbReference type="NCBI Taxonomy" id="477690"/>
    <lineage>
        <taxon>Bacteria</taxon>
        <taxon>Pseudomonadati</taxon>
        <taxon>Bacteroidota</taxon>
        <taxon>Flavobacteriia</taxon>
        <taxon>Flavobacteriales</taxon>
        <taxon>Crocinitomicaceae</taxon>
        <taxon>Lishizhenia</taxon>
    </lineage>
</organism>
<dbReference type="SUPFAM" id="SSF101874">
    <property type="entry name" value="YceI-like"/>
    <property type="match status" value="1"/>
</dbReference>
<gene>
    <name evidence="3" type="ORF">SAMN05216474_2496</name>
</gene>
<proteinExistence type="predicted"/>
<evidence type="ECO:0000256" key="1">
    <source>
        <dbReference type="SAM" id="SignalP"/>
    </source>
</evidence>
<keyword evidence="1" id="KW-0732">Signal</keyword>
<dbReference type="PROSITE" id="PS51257">
    <property type="entry name" value="PROKAR_LIPOPROTEIN"/>
    <property type="match status" value="1"/>
</dbReference>
<dbReference type="Gene3D" id="2.40.128.110">
    <property type="entry name" value="Lipid/polyisoprenoid-binding, YceI-like"/>
    <property type="match status" value="1"/>
</dbReference>
<keyword evidence="4" id="KW-1185">Reference proteome</keyword>
<evidence type="ECO:0000259" key="2">
    <source>
        <dbReference type="Pfam" id="PF04264"/>
    </source>
</evidence>
<reference evidence="3 4" key="1">
    <citation type="submission" date="2016-10" db="EMBL/GenBank/DDBJ databases">
        <authorList>
            <person name="de Groot N.N."/>
        </authorList>
    </citation>
    <scope>NUCLEOTIDE SEQUENCE [LARGE SCALE GENOMIC DNA]</scope>
    <source>
        <strain evidence="3 4">CGMCC 1.7005</strain>
    </source>
</reference>
<dbReference type="InterPro" id="IPR007372">
    <property type="entry name" value="Lipid/polyisoprenoid-bd_YceI"/>
</dbReference>
<protein>
    <submittedName>
        <fullName evidence="3">YceI-like domain-containing protein</fullName>
    </submittedName>
</protein>